<reference evidence="2" key="1">
    <citation type="submission" date="2021-01" db="EMBL/GenBank/DDBJ databases">
        <title>Modified the classification status of verrucomicrobia.</title>
        <authorList>
            <person name="Feng X."/>
        </authorList>
    </citation>
    <scope>NUCLEOTIDE SEQUENCE</scope>
    <source>
        <strain evidence="2">_KCTC 22039</strain>
    </source>
</reference>
<sequence length="284" mass="30061">MNQLESANDQEQAHRDALIAARERVSTPEEQANAIGLSFEEQIRQWKKSKQEAAQAAQASEQAAVVAEAKAVIQPAAEAPAKVENPPVAEVVKPVVEEVKPVAEVAQPVVEQVKPVAEVAKPVVEEVKPVAEVAKPVVEEVKPVAEVAKPVVEEEKPAAEEEKPAEAAGGQSLLEQFLSASKARAEQGESADLSSLTGTQAINVESSPSRPLASQTTAQVRPLTGAQQAAMARAHAAQVRSARIDVKPHHGANLPASARPQREARPSVSVSEHLKKFSPPPQAE</sequence>
<protein>
    <submittedName>
        <fullName evidence="2">Uncharacterized protein</fullName>
    </submittedName>
</protein>
<evidence type="ECO:0000313" key="2">
    <source>
        <dbReference type="EMBL" id="MBK1792290.1"/>
    </source>
</evidence>
<comment type="caution">
    <text evidence="2">The sequence shown here is derived from an EMBL/GenBank/DDBJ whole genome shotgun (WGS) entry which is preliminary data.</text>
</comment>
<organism evidence="2 3">
    <name type="scientific">Persicirhabdus sediminis</name>
    <dbReference type="NCBI Taxonomy" id="454144"/>
    <lineage>
        <taxon>Bacteria</taxon>
        <taxon>Pseudomonadati</taxon>
        <taxon>Verrucomicrobiota</taxon>
        <taxon>Verrucomicrobiia</taxon>
        <taxon>Verrucomicrobiales</taxon>
        <taxon>Verrucomicrobiaceae</taxon>
        <taxon>Persicirhabdus</taxon>
    </lineage>
</organism>
<dbReference type="RefSeq" id="WP_200312302.1">
    <property type="nucleotide sequence ID" value="NZ_JAENIM010000044.1"/>
</dbReference>
<feature type="region of interest" description="Disordered" evidence="1">
    <location>
        <begin position="1"/>
        <end position="31"/>
    </location>
</feature>
<dbReference type="EMBL" id="JAENIM010000044">
    <property type="protein sequence ID" value="MBK1792290.1"/>
    <property type="molecule type" value="Genomic_DNA"/>
</dbReference>
<keyword evidence="3" id="KW-1185">Reference proteome</keyword>
<feature type="compositionally biased region" description="Polar residues" evidence="1">
    <location>
        <begin position="1"/>
        <end position="10"/>
    </location>
</feature>
<feature type="compositionally biased region" description="Low complexity" evidence="1">
    <location>
        <begin position="226"/>
        <end position="241"/>
    </location>
</feature>
<dbReference type="Proteomes" id="UP000624703">
    <property type="component" value="Unassembled WGS sequence"/>
</dbReference>
<gene>
    <name evidence="2" type="ORF">JIN82_14095</name>
</gene>
<name>A0A8J7MG70_9BACT</name>
<proteinExistence type="predicted"/>
<evidence type="ECO:0000256" key="1">
    <source>
        <dbReference type="SAM" id="MobiDB-lite"/>
    </source>
</evidence>
<feature type="region of interest" description="Disordered" evidence="1">
    <location>
        <begin position="148"/>
        <end position="284"/>
    </location>
</feature>
<feature type="compositionally biased region" description="Polar residues" evidence="1">
    <location>
        <begin position="192"/>
        <end position="219"/>
    </location>
</feature>
<accession>A0A8J7MG70</accession>
<feature type="compositionally biased region" description="Basic and acidic residues" evidence="1">
    <location>
        <begin position="151"/>
        <end position="165"/>
    </location>
</feature>
<evidence type="ECO:0000313" key="3">
    <source>
        <dbReference type="Proteomes" id="UP000624703"/>
    </source>
</evidence>
<dbReference type="AlphaFoldDB" id="A0A8J7MG70"/>
<feature type="compositionally biased region" description="Basic and acidic residues" evidence="1">
    <location>
        <begin position="11"/>
        <end position="27"/>
    </location>
</feature>